<feature type="compositionally biased region" description="Low complexity" evidence="1">
    <location>
        <begin position="166"/>
        <end position="179"/>
    </location>
</feature>
<protein>
    <recommendedName>
        <fullName evidence="2">Myb/SANT-like DNA-binding domain-containing protein</fullName>
    </recommendedName>
</protein>
<keyword evidence="4" id="KW-1185">Reference proteome</keyword>
<name>A0AAD7RUP8_9TELE</name>
<evidence type="ECO:0000313" key="3">
    <source>
        <dbReference type="EMBL" id="KAJ8390677.1"/>
    </source>
</evidence>
<feature type="compositionally biased region" description="Polar residues" evidence="1">
    <location>
        <begin position="100"/>
        <end position="121"/>
    </location>
</feature>
<dbReference type="InterPro" id="IPR028002">
    <property type="entry name" value="Myb_DNA-bind_5"/>
</dbReference>
<feature type="region of interest" description="Disordered" evidence="1">
    <location>
        <begin position="231"/>
        <end position="306"/>
    </location>
</feature>
<evidence type="ECO:0000259" key="2">
    <source>
        <dbReference type="Pfam" id="PF13873"/>
    </source>
</evidence>
<evidence type="ECO:0000256" key="1">
    <source>
        <dbReference type="SAM" id="MobiDB-lite"/>
    </source>
</evidence>
<dbReference type="Pfam" id="PF13873">
    <property type="entry name" value="Myb_DNA-bind_5"/>
    <property type="match status" value="1"/>
</dbReference>
<sequence>MDESFARLRQERFSKGESDLLVREVQSRQERIYGTPKKPPRASDVKAAWEEVAAIITASSSGGPLRTAVQCRKRFNDVKRRGRKLASCRRDTRSTGGGPPTTQSLTPAEETAGSTLPTESAQGFGGLQADAPGPLAEGRPQTQPEPETGGPARQEEGDDNPGLPNRRPSGGQRRTQGQRDQPFLELQRAGFDMLQRELGLLRRTINSRLRRMESRAHPLRVSISRSLERLANVAERQSGPARAPSTPRAPRHPPAEPSPSSGGDQVARDPSRPPRRAAAATCNRAQRTGGRGEVGARIRGGKRGTH</sequence>
<dbReference type="PANTHER" id="PTHR23098:SF16">
    <property type="entry name" value="REGULATORY PROTEIN ZESTE"/>
    <property type="match status" value="1"/>
</dbReference>
<reference evidence="3" key="1">
    <citation type="journal article" date="2023" name="Science">
        <title>Genome structures resolve the early diversification of teleost fishes.</title>
        <authorList>
            <person name="Parey E."/>
            <person name="Louis A."/>
            <person name="Montfort J."/>
            <person name="Bouchez O."/>
            <person name="Roques C."/>
            <person name="Iampietro C."/>
            <person name="Lluch J."/>
            <person name="Castinel A."/>
            <person name="Donnadieu C."/>
            <person name="Desvignes T."/>
            <person name="Floi Bucao C."/>
            <person name="Jouanno E."/>
            <person name="Wen M."/>
            <person name="Mejri S."/>
            <person name="Dirks R."/>
            <person name="Jansen H."/>
            <person name="Henkel C."/>
            <person name="Chen W.J."/>
            <person name="Zahm M."/>
            <person name="Cabau C."/>
            <person name="Klopp C."/>
            <person name="Thompson A.W."/>
            <person name="Robinson-Rechavi M."/>
            <person name="Braasch I."/>
            <person name="Lecointre G."/>
            <person name="Bobe J."/>
            <person name="Postlethwait J.H."/>
            <person name="Berthelot C."/>
            <person name="Roest Crollius H."/>
            <person name="Guiguen Y."/>
        </authorList>
    </citation>
    <scope>NUCLEOTIDE SEQUENCE</scope>
    <source>
        <strain evidence="3">NC1722</strain>
    </source>
</reference>
<dbReference type="AlphaFoldDB" id="A0AAD7RUP8"/>
<feature type="compositionally biased region" description="Low complexity" evidence="1">
    <location>
        <begin position="276"/>
        <end position="287"/>
    </location>
</feature>
<gene>
    <name evidence="3" type="ORF">AAFF_G00100570</name>
</gene>
<dbReference type="PANTHER" id="PTHR23098">
    <property type="entry name" value="AGAP001331-PA-RELATED"/>
    <property type="match status" value="1"/>
</dbReference>
<organism evidence="3 4">
    <name type="scientific">Aldrovandia affinis</name>
    <dbReference type="NCBI Taxonomy" id="143900"/>
    <lineage>
        <taxon>Eukaryota</taxon>
        <taxon>Metazoa</taxon>
        <taxon>Chordata</taxon>
        <taxon>Craniata</taxon>
        <taxon>Vertebrata</taxon>
        <taxon>Euteleostomi</taxon>
        <taxon>Actinopterygii</taxon>
        <taxon>Neopterygii</taxon>
        <taxon>Teleostei</taxon>
        <taxon>Notacanthiformes</taxon>
        <taxon>Halosauridae</taxon>
        <taxon>Aldrovandia</taxon>
    </lineage>
</organism>
<accession>A0AAD7RUP8</accession>
<proteinExistence type="predicted"/>
<feature type="region of interest" description="Disordered" evidence="1">
    <location>
        <begin position="75"/>
        <end position="188"/>
    </location>
</feature>
<dbReference type="Proteomes" id="UP001221898">
    <property type="component" value="Unassembled WGS sequence"/>
</dbReference>
<comment type="caution">
    <text evidence="3">The sequence shown here is derived from an EMBL/GenBank/DDBJ whole genome shotgun (WGS) entry which is preliminary data.</text>
</comment>
<dbReference type="GO" id="GO:0005634">
    <property type="term" value="C:nucleus"/>
    <property type="evidence" value="ECO:0007669"/>
    <property type="project" value="TreeGrafter"/>
</dbReference>
<dbReference type="EMBL" id="JAINUG010000166">
    <property type="protein sequence ID" value="KAJ8390677.1"/>
    <property type="molecule type" value="Genomic_DNA"/>
</dbReference>
<evidence type="ECO:0000313" key="4">
    <source>
        <dbReference type="Proteomes" id="UP001221898"/>
    </source>
</evidence>
<feature type="domain" description="Myb/SANT-like DNA-binding" evidence="2">
    <location>
        <begin position="9"/>
        <end position="84"/>
    </location>
</feature>